<dbReference type="InterPro" id="IPR040919">
    <property type="entry name" value="Asparaginase_C"/>
</dbReference>
<dbReference type="Proteomes" id="UP000483004">
    <property type="component" value="Unassembled WGS sequence"/>
</dbReference>
<gene>
    <name evidence="7" type="ORF">F9B16_40055</name>
</gene>
<dbReference type="PIRSF" id="PIRSF001220">
    <property type="entry name" value="L-ASNase_gatD"/>
    <property type="match status" value="1"/>
</dbReference>
<dbReference type="InterPro" id="IPR027474">
    <property type="entry name" value="L-asparaginase_N"/>
</dbReference>
<evidence type="ECO:0000256" key="4">
    <source>
        <dbReference type="PIRSR" id="PIRSR001220-2"/>
    </source>
</evidence>
<dbReference type="Gene3D" id="3.40.50.40">
    <property type="match status" value="1"/>
</dbReference>
<dbReference type="Pfam" id="PF00710">
    <property type="entry name" value="Asparaginase"/>
    <property type="match status" value="1"/>
</dbReference>
<protein>
    <submittedName>
        <fullName evidence="7">Asparaginase</fullName>
    </submittedName>
</protein>
<evidence type="ECO:0000256" key="1">
    <source>
        <dbReference type="ARBA" id="ARBA00010518"/>
    </source>
</evidence>
<feature type="domain" description="L-asparaginase N-terminal" evidence="5">
    <location>
        <begin position="3"/>
        <end position="192"/>
    </location>
</feature>
<dbReference type="InterPro" id="IPR004550">
    <property type="entry name" value="AsnASE_II"/>
</dbReference>
<evidence type="ECO:0000259" key="6">
    <source>
        <dbReference type="Pfam" id="PF17763"/>
    </source>
</evidence>
<comment type="caution">
    <text evidence="7">The sequence shown here is derived from an EMBL/GenBank/DDBJ whole genome shotgun (WGS) entry which is preliminary data.</text>
</comment>
<dbReference type="PRINTS" id="PR00139">
    <property type="entry name" value="ASNGLNASE"/>
</dbReference>
<dbReference type="EMBL" id="WBMR01000200">
    <property type="protein sequence ID" value="KAB2365952.1"/>
    <property type="molecule type" value="Genomic_DNA"/>
</dbReference>
<evidence type="ECO:0000313" key="8">
    <source>
        <dbReference type="Proteomes" id="UP000483004"/>
    </source>
</evidence>
<dbReference type="InterPro" id="IPR006034">
    <property type="entry name" value="Asparaginase/glutaminase-like"/>
</dbReference>
<dbReference type="OrthoDB" id="9788068at2"/>
<dbReference type="Pfam" id="PF17763">
    <property type="entry name" value="Asparaginase_C"/>
    <property type="match status" value="1"/>
</dbReference>
<dbReference type="CDD" id="cd08964">
    <property type="entry name" value="L-asparaginase_II"/>
    <property type="match status" value="1"/>
</dbReference>
<dbReference type="InterPro" id="IPR037152">
    <property type="entry name" value="L-asparaginase_N_sf"/>
</dbReference>
<organism evidence="7 8">
    <name type="scientific">Actinomadura montaniterrae</name>
    <dbReference type="NCBI Taxonomy" id="1803903"/>
    <lineage>
        <taxon>Bacteria</taxon>
        <taxon>Bacillati</taxon>
        <taxon>Actinomycetota</taxon>
        <taxon>Actinomycetes</taxon>
        <taxon>Streptosporangiales</taxon>
        <taxon>Thermomonosporaceae</taxon>
        <taxon>Actinomadura</taxon>
    </lineage>
</organism>
<keyword evidence="2" id="KW-0378">Hydrolase</keyword>
<dbReference type="GO" id="GO:0006528">
    <property type="term" value="P:asparagine metabolic process"/>
    <property type="evidence" value="ECO:0007669"/>
    <property type="project" value="InterPro"/>
</dbReference>
<dbReference type="RefSeq" id="WP_151545494.1">
    <property type="nucleotide sequence ID" value="NZ_WBMR01000200.1"/>
</dbReference>
<dbReference type="SMART" id="SM00870">
    <property type="entry name" value="Asparaginase"/>
    <property type="match status" value="1"/>
</dbReference>
<feature type="binding site" evidence="4">
    <location>
        <begin position="91"/>
        <end position="92"/>
    </location>
    <ligand>
        <name>substrate</name>
    </ligand>
</feature>
<evidence type="ECO:0000256" key="2">
    <source>
        <dbReference type="ARBA" id="ARBA00022801"/>
    </source>
</evidence>
<dbReference type="GO" id="GO:0004067">
    <property type="term" value="F:asparaginase activity"/>
    <property type="evidence" value="ECO:0007669"/>
    <property type="project" value="UniProtKB-UniRule"/>
</dbReference>
<feature type="binding site" evidence="4">
    <location>
        <position position="59"/>
    </location>
    <ligand>
        <name>substrate</name>
    </ligand>
</feature>
<sequence>MGVALFTLGGTIAMAGHGPARDGGTVVARLTGADLTAAVPGLAEVGVPLEAQDIEAVPSAQLTFARIHDLVRRASDAVRAGADGVVVTQGTDTLEETAFLADLLWPHDEPFVMTGAMRNPTLAGPDGPANLLAAAHVAVAPGARGLGAVVVLNDEIHAARWVRKTHSASTRAFTSPNAGPIGSVHEGRVVVHGGVPRRKPVEVDAAALADVRVGLHTVVLDDDPSTLNADGCDGFVVAGFGVGHVPAPFAPVLGDLAERMPVVLASRTGAGPVLRSTYGAAGSETDLQRRGLINGGMLDPYKARVLLRVTLAAGADRDGVAAAFAERA</sequence>
<name>A0A6L3VFX7_9ACTN</name>
<evidence type="ECO:0000313" key="7">
    <source>
        <dbReference type="EMBL" id="KAB2365952.1"/>
    </source>
</evidence>
<dbReference type="Gene3D" id="3.40.50.1170">
    <property type="entry name" value="L-asparaginase, N-terminal domain"/>
    <property type="match status" value="1"/>
</dbReference>
<evidence type="ECO:0000256" key="3">
    <source>
        <dbReference type="PIRSR" id="PIRSR001220-1"/>
    </source>
</evidence>
<dbReference type="SUPFAM" id="SSF53774">
    <property type="entry name" value="Glutaminase/Asparaginase"/>
    <property type="match status" value="1"/>
</dbReference>
<evidence type="ECO:0000259" key="5">
    <source>
        <dbReference type="Pfam" id="PF00710"/>
    </source>
</evidence>
<dbReference type="InterPro" id="IPR027473">
    <property type="entry name" value="L-asparaginase_C"/>
</dbReference>
<comment type="similarity">
    <text evidence="1">Belongs to the asparaginase 1 family.</text>
</comment>
<dbReference type="SFLD" id="SFLDS00057">
    <property type="entry name" value="Glutaminase/Asparaginase"/>
    <property type="match status" value="1"/>
</dbReference>
<dbReference type="PANTHER" id="PTHR11707:SF28">
    <property type="entry name" value="60 KDA LYSOPHOSPHOLIPASE"/>
    <property type="match status" value="1"/>
</dbReference>
<dbReference type="PANTHER" id="PTHR11707">
    <property type="entry name" value="L-ASPARAGINASE"/>
    <property type="match status" value="1"/>
</dbReference>
<feature type="active site" description="O-isoaspartyl threonine intermediate" evidence="3">
    <location>
        <position position="11"/>
    </location>
</feature>
<reference evidence="7 8" key="1">
    <citation type="submission" date="2019-09" db="EMBL/GenBank/DDBJ databases">
        <title>Actinomadura physcomitrii sp. nov., a novel actinomycete isolated from moss [Physcomitrium sphaericum (Ludw) Fuernr].</title>
        <authorList>
            <person name="Liu C."/>
            <person name="Zhuang X."/>
        </authorList>
    </citation>
    <scope>NUCLEOTIDE SEQUENCE [LARGE SCALE GENOMIC DNA]</scope>
    <source>
        <strain evidence="7 8">CYP1-1B</strain>
    </source>
</reference>
<dbReference type="InterPro" id="IPR036152">
    <property type="entry name" value="Asp/glu_Ase-like_sf"/>
</dbReference>
<dbReference type="PIRSF" id="PIRSF500176">
    <property type="entry name" value="L_ASNase"/>
    <property type="match status" value="1"/>
</dbReference>
<feature type="domain" description="Asparaginase/glutaminase C-terminal" evidence="6">
    <location>
        <begin position="212"/>
        <end position="324"/>
    </location>
</feature>
<accession>A0A6L3VFX7</accession>
<dbReference type="PROSITE" id="PS51732">
    <property type="entry name" value="ASN_GLN_ASE_3"/>
    <property type="match status" value="1"/>
</dbReference>
<dbReference type="AlphaFoldDB" id="A0A6L3VFX7"/>
<keyword evidence="8" id="KW-1185">Reference proteome</keyword>
<proteinExistence type="inferred from homology"/>